<dbReference type="RefSeq" id="WP_055651864.1">
    <property type="nucleotide sequence ID" value="NZ_CZAZ01000038.1"/>
</dbReference>
<sequence>MKKETINRVLEWAKATKEIMQADDAKDFSDLRKRDKQTIFKTLLEADDDYDTDGDTDGAYLFFDVEDARITFFAHSESSFPSDMIRCLDYMDVLTNDGGTGLDELIGYLESLLDTELINLTPHAITILDKDDNVILTIPSSGIARAEQTRERIGDIGGIPVSKTGYARWSIFRIQKRELPTLYLY</sequence>
<dbReference type="AlphaFoldDB" id="A0AAW9WI09"/>
<dbReference type="Proteomes" id="UP000434223">
    <property type="component" value="Unassembled WGS sequence"/>
</dbReference>
<accession>A0AAW9WI09</accession>
<reference evidence="1 2" key="1">
    <citation type="submission" date="2019-09" db="EMBL/GenBank/DDBJ databases">
        <title>Draft genome sequencing of Hungatella hathewayi 123Y-2.</title>
        <authorList>
            <person name="Lv Q."/>
            <person name="Li S."/>
        </authorList>
    </citation>
    <scope>NUCLEOTIDE SEQUENCE [LARGE SCALE GENOMIC DNA]</scope>
    <source>
        <strain evidence="1 2">123Y-2</strain>
    </source>
</reference>
<dbReference type="EMBL" id="WNME01000012">
    <property type="protein sequence ID" value="MUB64995.1"/>
    <property type="molecule type" value="Genomic_DNA"/>
</dbReference>
<proteinExistence type="predicted"/>
<evidence type="ECO:0000313" key="1">
    <source>
        <dbReference type="EMBL" id="MUB64995.1"/>
    </source>
</evidence>
<gene>
    <name evidence="1" type="ORF">GNE07_18365</name>
</gene>
<comment type="caution">
    <text evidence="1">The sequence shown here is derived from an EMBL/GenBank/DDBJ whole genome shotgun (WGS) entry which is preliminary data.</text>
</comment>
<name>A0AAW9WI09_9FIRM</name>
<evidence type="ECO:0000313" key="2">
    <source>
        <dbReference type="Proteomes" id="UP000434223"/>
    </source>
</evidence>
<organism evidence="1 2">
    <name type="scientific">Hungatella hathewayi</name>
    <dbReference type="NCBI Taxonomy" id="154046"/>
    <lineage>
        <taxon>Bacteria</taxon>
        <taxon>Bacillati</taxon>
        <taxon>Bacillota</taxon>
        <taxon>Clostridia</taxon>
        <taxon>Lachnospirales</taxon>
        <taxon>Lachnospiraceae</taxon>
        <taxon>Hungatella</taxon>
    </lineage>
</organism>
<protein>
    <submittedName>
        <fullName evidence="1">Uncharacterized protein</fullName>
    </submittedName>
</protein>